<dbReference type="Proteomes" id="UP000054516">
    <property type="component" value="Unassembled WGS sequence"/>
</dbReference>
<organism evidence="2">
    <name type="scientific">Rosellinia necatrix</name>
    <name type="common">White root-rot fungus</name>
    <dbReference type="NCBI Taxonomy" id="77044"/>
    <lineage>
        <taxon>Eukaryota</taxon>
        <taxon>Fungi</taxon>
        <taxon>Dikarya</taxon>
        <taxon>Ascomycota</taxon>
        <taxon>Pezizomycotina</taxon>
        <taxon>Sordariomycetes</taxon>
        <taxon>Xylariomycetidae</taxon>
        <taxon>Xylariales</taxon>
        <taxon>Xylariaceae</taxon>
        <taxon>Rosellinia</taxon>
    </lineage>
</organism>
<gene>
    <name evidence="2" type="ORF">SAMD00023353_0400080</name>
</gene>
<proteinExistence type="predicted"/>
<dbReference type="EMBL" id="DF977449">
    <property type="protein sequence ID" value="GAP83019.1"/>
    <property type="molecule type" value="Genomic_DNA"/>
</dbReference>
<feature type="region of interest" description="Disordered" evidence="1">
    <location>
        <begin position="67"/>
        <end position="101"/>
    </location>
</feature>
<keyword evidence="3" id="KW-1185">Reference proteome</keyword>
<sequence length="124" mass="12581">MAKPPQREALRPSPKGQIAAASSLGSNGGYFTDKISHADSSPNSDPPTGEGGPKAIFGLVVGGQAFVGPPSPGFDPKGYQAKDDARLNPSLSGDVSGRGDEEADIRRRAVIIGLGGREVLGLAA</sequence>
<reference evidence="2" key="1">
    <citation type="submission" date="2016-03" db="EMBL/GenBank/DDBJ databases">
        <title>Draft genome sequence of Rosellinia necatrix.</title>
        <authorList>
            <person name="Kanematsu S."/>
        </authorList>
    </citation>
    <scope>NUCLEOTIDE SEQUENCE [LARGE SCALE GENOMIC DNA]</scope>
    <source>
        <strain evidence="2">W97</strain>
    </source>
</reference>
<accession>A0A1S7UIH0</accession>
<name>A0A1S7UIH0_ROSNE</name>
<dbReference type="AlphaFoldDB" id="A0A1S7UIH0"/>
<evidence type="ECO:0000256" key="1">
    <source>
        <dbReference type="SAM" id="MobiDB-lite"/>
    </source>
</evidence>
<evidence type="ECO:0000313" key="2">
    <source>
        <dbReference type="EMBL" id="GAP83019.1"/>
    </source>
</evidence>
<evidence type="ECO:0000313" key="3">
    <source>
        <dbReference type="Proteomes" id="UP000054516"/>
    </source>
</evidence>
<feature type="compositionally biased region" description="Basic and acidic residues" evidence="1">
    <location>
        <begin position="1"/>
        <end position="10"/>
    </location>
</feature>
<protein>
    <submittedName>
        <fullName evidence="2">Uncharacterized protein</fullName>
    </submittedName>
</protein>
<feature type="region of interest" description="Disordered" evidence="1">
    <location>
        <begin position="1"/>
        <end position="55"/>
    </location>
</feature>